<dbReference type="AlphaFoldDB" id="J7IQT8"/>
<organism evidence="1 2">
    <name type="scientific">Desulfosporosinus meridiei (strain ATCC BAA-275 / DSM 13257 / KCTC 12902 / NCIMB 13706 / S10)</name>
    <dbReference type="NCBI Taxonomy" id="768704"/>
    <lineage>
        <taxon>Bacteria</taxon>
        <taxon>Bacillati</taxon>
        <taxon>Bacillota</taxon>
        <taxon>Clostridia</taxon>
        <taxon>Eubacteriales</taxon>
        <taxon>Desulfitobacteriaceae</taxon>
        <taxon>Desulfosporosinus</taxon>
    </lineage>
</organism>
<dbReference type="eggNOG" id="COG0247">
    <property type="taxonomic scope" value="Bacteria"/>
</dbReference>
<dbReference type="STRING" id="768704.Desmer_2047"/>
<evidence type="ECO:0000313" key="1">
    <source>
        <dbReference type="EMBL" id="AFQ43990.1"/>
    </source>
</evidence>
<sequence length="63" mass="7145">MREPIRVKNLDPTLREEIAGLLNGYDFSNCLTCGMCTAGCIYSDLHKDQDPRKFIRKVALVSQ</sequence>
<accession>J7IQT8</accession>
<proteinExistence type="predicted"/>
<dbReference type="KEGG" id="dmi:Desmer_2047"/>
<dbReference type="Proteomes" id="UP000005262">
    <property type="component" value="Chromosome"/>
</dbReference>
<reference evidence="1 2" key="1">
    <citation type="journal article" date="2012" name="J. Bacteriol.">
        <title>Complete genome sequences of Desulfosporosinus orientis DSM765T, Desulfosporosinus youngiae DSM17734T, Desulfosporosinus meridiei DSM13257T, and Desulfosporosinus acidiphilus DSM22704T.</title>
        <authorList>
            <person name="Pester M."/>
            <person name="Brambilla E."/>
            <person name="Alazard D."/>
            <person name="Rattei T."/>
            <person name="Weinmaier T."/>
            <person name="Han J."/>
            <person name="Lucas S."/>
            <person name="Lapidus A."/>
            <person name="Cheng J.F."/>
            <person name="Goodwin L."/>
            <person name="Pitluck S."/>
            <person name="Peters L."/>
            <person name="Ovchinnikova G."/>
            <person name="Teshima H."/>
            <person name="Detter J.C."/>
            <person name="Han C.S."/>
            <person name="Tapia R."/>
            <person name="Land M.L."/>
            <person name="Hauser L."/>
            <person name="Kyrpides N.C."/>
            <person name="Ivanova N.N."/>
            <person name="Pagani I."/>
            <person name="Huntmann M."/>
            <person name="Wei C.L."/>
            <person name="Davenport K.W."/>
            <person name="Daligault H."/>
            <person name="Chain P.S."/>
            <person name="Chen A."/>
            <person name="Mavromatis K."/>
            <person name="Markowitz V."/>
            <person name="Szeto E."/>
            <person name="Mikhailova N."/>
            <person name="Pati A."/>
            <person name="Wagner M."/>
            <person name="Woyke T."/>
            <person name="Ollivier B."/>
            <person name="Klenk H.P."/>
            <person name="Spring S."/>
            <person name="Loy A."/>
        </authorList>
    </citation>
    <scope>NUCLEOTIDE SEQUENCE [LARGE SCALE GENOMIC DNA]</scope>
    <source>
        <strain evidence="2">ATCC BAA-275 / DSM 13257 / NCIMB 13706 / S10</strain>
    </source>
</reference>
<name>J7IQT8_DESMD</name>
<keyword evidence="2" id="KW-1185">Reference proteome</keyword>
<reference evidence="2" key="2">
    <citation type="submission" date="2012-08" db="EMBL/GenBank/DDBJ databases">
        <title>Finished genome of Desulfosporosinus meridiei DSM 13257.</title>
        <authorList>
            <person name="Huntemann M."/>
            <person name="Wei C.-L."/>
            <person name="Han J."/>
            <person name="Detter J.C."/>
            <person name="Han C."/>
            <person name="Davenport K."/>
            <person name="Daligault H."/>
            <person name="Erkkila T."/>
            <person name="Gu W."/>
            <person name="Munk A.C.C."/>
            <person name="Teshima H."/>
            <person name="Xu Y."/>
            <person name="Chain P."/>
            <person name="Tapia R."/>
            <person name="Chen A."/>
            <person name="Krypides N."/>
            <person name="Mavromatis K."/>
            <person name="Markowitz V."/>
            <person name="Szeto E."/>
            <person name="Ivanova N."/>
            <person name="Mikhailova N."/>
            <person name="Ovchinnikova G."/>
            <person name="Pagani I."/>
            <person name="Pati A."/>
            <person name="Goodwin L."/>
            <person name="Peters L."/>
            <person name="Pitluck S."/>
            <person name="Woyke T."/>
            <person name="Pester M."/>
            <person name="Spring S."/>
            <person name="Ollivier B."/>
            <person name="Rattei T."/>
            <person name="Klenk H.-P."/>
            <person name="Wagner M."/>
            <person name="Loy A."/>
        </authorList>
    </citation>
    <scope>NUCLEOTIDE SEQUENCE [LARGE SCALE GENOMIC DNA]</scope>
    <source>
        <strain evidence="2">ATCC BAA-275 / DSM 13257 / NCIMB 13706 / S10</strain>
    </source>
</reference>
<evidence type="ECO:0008006" key="3">
    <source>
        <dbReference type="Google" id="ProtNLM"/>
    </source>
</evidence>
<dbReference type="EMBL" id="CP003629">
    <property type="protein sequence ID" value="AFQ43990.1"/>
    <property type="molecule type" value="Genomic_DNA"/>
</dbReference>
<gene>
    <name evidence="1" type="ordered locus">Desmer_2047</name>
</gene>
<dbReference type="HOGENOM" id="CLU_2878516_0_0_9"/>
<protein>
    <recommendedName>
        <fullName evidence="3">4Fe-4S ferredoxin-type domain-containing protein</fullName>
    </recommendedName>
</protein>
<dbReference type="SUPFAM" id="SSF46548">
    <property type="entry name" value="alpha-helical ferredoxin"/>
    <property type="match status" value="1"/>
</dbReference>
<evidence type="ECO:0000313" key="2">
    <source>
        <dbReference type="Proteomes" id="UP000005262"/>
    </source>
</evidence>